<evidence type="ECO:0000259" key="1">
    <source>
        <dbReference type="PROSITE" id="PS50287"/>
    </source>
</evidence>
<dbReference type="PROSITE" id="PS51257">
    <property type="entry name" value="PROKAR_LIPOPROTEIN"/>
    <property type="match status" value="1"/>
</dbReference>
<protein>
    <recommendedName>
        <fullName evidence="1">SRCR domain-containing protein</fullName>
    </recommendedName>
</protein>
<reference evidence="2" key="1">
    <citation type="journal article" date="2015" name="Nature">
        <title>Complex archaea that bridge the gap between prokaryotes and eukaryotes.</title>
        <authorList>
            <person name="Spang A."/>
            <person name="Saw J.H."/>
            <person name="Jorgensen S.L."/>
            <person name="Zaremba-Niedzwiedzka K."/>
            <person name="Martijn J."/>
            <person name="Lind A.E."/>
            <person name="van Eijk R."/>
            <person name="Schleper C."/>
            <person name="Guy L."/>
            <person name="Ettema T.J."/>
        </authorList>
    </citation>
    <scope>NUCLEOTIDE SEQUENCE</scope>
</reference>
<feature type="domain" description="SRCR" evidence="1">
    <location>
        <begin position="384"/>
        <end position="427"/>
    </location>
</feature>
<organism evidence="2">
    <name type="scientific">marine sediment metagenome</name>
    <dbReference type="NCBI Taxonomy" id="412755"/>
    <lineage>
        <taxon>unclassified sequences</taxon>
        <taxon>metagenomes</taxon>
        <taxon>ecological metagenomes</taxon>
    </lineage>
</organism>
<sequence length="528" mass="54588">MKHKALLIGLLIAAVALVATGCAVESRGSVERVGQVNFITSDMDPVINMGNLGNRIDFDADNDTSIRASADDTLILEAGGVDAFQVEAAAVTANVDLVFGGTTPLLTLGDGDAEDATLLYNGVQDFYIANDDSADDLVIGVGSVVGTTQLIAINTTDIIFGDADTDTDVLVLFDGGQQDYYLGLDDTNDDFLIGFGGVIDTTEVIQIDSSADLTLGEGQSIVIADVPGAGASGDLIDITDTLTAMDGTDAFILLDVNLTQGAHTGTGNDVTGIDLAMGTGDVQAHEVGLKISGGDIAADFGSEIVVSTGVSMFDDFDGVAVDPDFVHNSGGQASDCVLTVAQNGTCVATSEATDDSFANDHVGIDTSGVMWSADQGGLVFETRLNLTDITTSQTVCFGFTDTVTDESWGTVATDTWTITADDTIAFCFDDTGTTDQWTALATDSVGGDATGIGVVGVAPANTVFQTFRIVVESSTDEARFYIDGSLVATLTGDVILETTLMTPFFVLDNSGAGADVVTIDYIAFWSAR</sequence>
<dbReference type="InterPro" id="IPR001190">
    <property type="entry name" value="SRCR"/>
</dbReference>
<dbReference type="EMBL" id="LAZR01007388">
    <property type="protein sequence ID" value="KKM85568.1"/>
    <property type="molecule type" value="Genomic_DNA"/>
</dbReference>
<accession>A0A0F9KUZ7</accession>
<dbReference type="AlphaFoldDB" id="A0A0F9KUZ7"/>
<proteinExistence type="predicted"/>
<name>A0A0F9KUZ7_9ZZZZ</name>
<gene>
    <name evidence="2" type="ORF">LCGC14_1287750</name>
</gene>
<comment type="caution">
    <text evidence="2">The sequence shown here is derived from an EMBL/GenBank/DDBJ whole genome shotgun (WGS) entry which is preliminary data.</text>
</comment>
<evidence type="ECO:0000313" key="2">
    <source>
        <dbReference type="EMBL" id="KKM85568.1"/>
    </source>
</evidence>
<dbReference type="GO" id="GO:0016020">
    <property type="term" value="C:membrane"/>
    <property type="evidence" value="ECO:0007669"/>
    <property type="project" value="InterPro"/>
</dbReference>
<dbReference type="PROSITE" id="PS50287">
    <property type="entry name" value="SRCR_2"/>
    <property type="match status" value="1"/>
</dbReference>